<feature type="transmembrane region" description="Helical" evidence="7">
    <location>
        <begin position="94"/>
        <end position="117"/>
    </location>
</feature>
<organism evidence="8 9">
    <name type="scientific">Cellulomonas fimi</name>
    <dbReference type="NCBI Taxonomy" id="1708"/>
    <lineage>
        <taxon>Bacteria</taxon>
        <taxon>Bacillati</taxon>
        <taxon>Actinomycetota</taxon>
        <taxon>Actinomycetes</taxon>
        <taxon>Micrococcales</taxon>
        <taxon>Cellulomonadaceae</taxon>
        <taxon>Cellulomonas</taxon>
    </lineage>
</organism>
<sequence>MGAVVTALGTMAAIVLGGWVLGWRGTLGPGAQTVLARATFAVATPCLLLVTVAHADLHLLISRQALVTASSTAVVAIVAAVVLRLVWHRPAPDVVVGTLTASYVNAGNIGLPLAVYLLGDAVAVVPTLLFQLLVLAPIAFSVLDAHTATVKPGLRGVVGRTLRNPIIVGSLVGLLLAAVPWRLPEVVFEPFALIGAAAAPLALLTFGMALAVPRADGGTAPRRELALAAVLREVVHPALALVIGRALGLEGPALLAVVTMAALPTAQNVLVYAIQYGRGQPLARDAGVLTTALAVPVLLVIAAVLG</sequence>
<feature type="transmembrane region" description="Helical" evidence="7">
    <location>
        <begin position="65"/>
        <end position="87"/>
    </location>
</feature>
<keyword evidence="5 7" id="KW-1133">Transmembrane helix</keyword>
<feature type="transmembrane region" description="Helical" evidence="7">
    <location>
        <begin position="34"/>
        <end position="53"/>
    </location>
</feature>
<evidence type="ECO:0000256" key="5">
    <source>
        <dbReference type="ARBA" id="ARBA00022989"/>
    </source>
</evidence>
<keyword evidence="3" id="KW-1003">Cell membrane</keyword>
<evidence type="ECO:0000313" key="9">
    <source>
        <dbReference type="Proteomes" id="UP000562124"/>
    </source>
</evidence>
<evidence type="ECO:0000313" key="8">
    <source>
        <dbReference type="EMBL" id="NMR18729.1"/>
    </source>
</evidence>
<evidence type="ECO:0000256" key="2">
    <source>
        <dbReference type="ARBA" id="ARBA00022448"/>
    </source>
</evidence>
<protein>
    <submittedName>
        <fullName evidence="8">AEC family transporter</fullName>
    </submittedName>
</protein>
<keyword evidence="6 7" id="KW-0472">Membrane</keyword>
<dbReference type="AlphaFoldDB" id="A0A7Y0LVJ9"/>
<name>A0A7Y0LVJ9_CELFI</name>
<evidence type="ECO:0000256" key="7">
    <source>
        <dbReference type="SAM" id="Phobius"/>
    </source>
</evidence>
<feature type="transmembrane region" description="Helical" evidence="7">
    <location>
        <begin position="123"/>
        <end position="143"/>
    </location>
</feature>
<gene>
    <name evidence="8" type="ORF">HIR71_00560</name>
</gene>
<comment type="caution">
    <text evidence="8">The sequence shown here is derived from an EMBL/GenBank/DDBJ whole genome shotgun (WGS) entry which is preliminary data.</text>
</comment>
<feature type="transmembrane region" description="Helical" evidence="7">
    <location>
        <begin position="225"/>
        <end position="247"/>
    </location>
</feature>
<keyword evidence="4 7" id="KW-0812">Transmembrane</keyword>
<evidence type="ECO:0000256" key="1">
    <source>
        <dbReference type="ARBA" id="ARBA00004141"/>
    </source>
</evidence>
<feature type="transmembrane region" description="Helical" evidence="7">
    <location>
        <begin position="286"/>
        <end position="305"/>
    </location>
</feature>
<keyword evidence="2" id="KW-0813">Transport</keyword>
<evidence type="ECO:0000256" key="6">
    <source>
        <dbReference type="ARBA" id="ARBA00023136"/>
    </source>
</evidence>
<dbReference type="PANTHER" id="PTHR36838">
    <property type="entry name" value="AUXIN EFFLUX CARRIER FAMILY PROTEIN"/>
    <property type="match status" value="1"/>
</dbReference>
<dbReference type="Pfam" id="PF03547">
    <property type="entry name" value="Mem_trans"/>
    <property type="match status" value="2"/>
</dbReference>
<feature type="transmembrane region" description="Helical" evidence="7">
    <location>
        <begin position="164"/>
        <end position="181"/>
    </location>
</feature>
<feature type="transmembrane region" description="Helical" evidence="7">
    <location>
        <begin position="6"/>
        <end position="22"/>
    </location>
</feature>
<evidence type="ECO:0000256" key="4">
    <source>
        <dbReference type="ARBA" id="ARBA00022692"/>
    </source>
</evidence>
<evidence type="ECO:0000256" key="3">
    <source>
        <dbReference type="ARBA" id="ARBA00022475"/>
    </source>
</evidence>
<accession>A0A7Y0LVJ9</accession>
<comment type="subcellular location">
    <subcellularLocation>
        <location evidence="1">Membrane</location>
        <topology evidence="1">Multi-pass membrane protein</topology>
    </subcellularLocation>
</comment>
<reference evidence="8 9" key="1">
    <citation type="submission" date="2020-04" db="EMBL/GenBank/DDBJ databases">
        <title>Sequencing and Assembly of C. fimi.</title>
        <authorList>
            <person name="Ramsey A.R."/>
        </authorList>
    </citation>
    <scope>NUCLEOTIDE SEQUENCE [LARGE SCALE GENOMIC DNA]</scope>
    <source>
        <strain evidence="8 9">SB</strain>
    </source>
</reference>
<dbReference type="GO" id="GO:0055085">
    <property type="term" value="P:transmembrane transport"/>
    <property type="evidence" value="ECO:0007669"/>
    <property type="project" value="InterPro"/>
</dbReference>
<dbReference type="PANTHER" id="PTHR36838:SF3">
    <property type="entry name" value="TRANSPORTER AUXIN EFFLUX CARRIER EC FAMILY"/>
    <property type="match status" value="1"/>
</dbReference>
<feature type="transmembrane region" description="Helical" evidence="7">
    <location>
        <begin position="193"/>
        <end position="213"/>
    </location>
</feature>
<proteinExistence type="predicted"/>
<dbReference type="InterPro" id="IPR004776">
    <property type="entry name" value="Mem_transp_PIN-like"/>
</dbReference>
<feature type="transmembrane region" description="Helical" evidence="7">
    <location>
        <begin position="253"/>
        <end position="274"/>
    </location>
</feature>
<dbReference type="Proteomes" id="UP000562124">
    <property type="component" value="Unassembled WGS sequence"/>
</dbReference>
<keyword evidence="9" id="KW-1185">Reference proteome</keyword>
<dbReference type="RefSeq" id="WP_169322656.1">
    <property type="nucleotide sequence ID" value="NZ_JABCJJ010000001.1"/>
</dbReference>
<dbReference type="EMBL" id="JABCJJ010000001">
    <property type="protein sequence ID" value="NMR18729.1"/>
    <property type="molecule type" value="Genomic_DNA"/>
</dbReference>
<dbReference type="GO" id="GO:0016020">
    <property type="term" value="C:membrane"/>
    <property type="evidence" value="ECO:0007669"/>
    <property type="project" value="UniProtKB-SubCell"/>
</dbReference>